<dbReference type="Pfam" id="PF02922">
    <property type="entry name" value="CBM_48"/>
    <property type="match status" value="1"/>
</dbReference>
<keyword evidence="4" id="KW-0934">Plastid</keyword>
<dbReference type="InterPro" id="IPR017853">
    <property type="entry name" value="GH"/>
</dbReference>
<dbReference type="SUPFAM" id="SSF51445">
    <property type="entry name" value="(Trans)glycosidases"/>
    <property type="match status" value="1"/>
</dbReference>
<dbReference type="InterPro" id="IPR006047">
    <property type="entry name" value="GH13_cat_dom"/>
</dbReference>
<dbReference type="PANTHER" id="PTHR43002">
    <property type="entry name" value="GLYCOGEN DEBRANCHING ENZYME"/>
    <property type="match status" value="1"/>
</dbReference>
<dbReference type="Gene3D" id="3.20.20.80">
    <property type="entry name" value="Glycosidases"/>
    <property type="match status" value="1"/>
</dbReference>
<keyword evidence="3" id="KW-0150">Chloroplast</keyword>
<gene>
    <name evidence="10" type="ORF">R1sor_007541</name>
</gene>
<keyword evidence="6" id="KW-0809">Transit peptide</keyword>
<feature type="domain" description="Glycosyl hydrolase family 13 catalytic" evidence="9">
    <location>
        <begin position="263"/>
        <end position="681"/>
    </location>
</feature>
<dbReference type="SUPFAM" id="SSF51011">
    <property type="entry name" value="Glycosyl hydrolase domain"/>
    <property type="match status" value="1"/>
</dbReference>
<evidence type="ECO:0000256" key="5">
    <source>
        <dbReference type="ARBA" id="ARBA00022801"/>
    </source>
</evidence>
<dbReference type="CDD" id="cd11326">
    <property type="entry name" value="AmyAc_Glg_debranch"/>
    <property type="match status" value="1"/>
</dbReference>
<dbReference type="Pfam" id="PF00128">
    <property type="entry name" value="Alpha-amylase"/>
    <property type="match status" value="1"/>
</dbReference>
<evidence type="ECO:0000256" key="4">
    <source>
        <dbReference type="ARBA" id="ARBA00022640"/>
    </source>
</evidence>
<proteinExistence type="inferred from homology"/>
<dbReference type="SUPFAM" id="SSF81296">
    <property type="entry name" value="E set domains"/>
    <property type="match status" value="1"/>
</dbReference>
<dbReference type="FunFam" id="3.20.20.80:FF:000054">
    <property type="entry name" value="Glycogen debranching enzyme"/>
    <property type="match status" value="1"/>
</dbReference>
<dbReference type="Gene3D" id="2.60.40.1180">
    <property type="entry name" value="Golgi alpha-mannosidase II"/>
    <property type="match status" value="1"/>
</dbReference>
<comment type="catalytic activity">
    <reaction evidence="7">
        <text>Hydrolysis of (1-&gt;6)-alpha-D-glucosidic branch linkages in glycogen, amylopectin and their beta-limit dextrins.</text>
        <dbReference type="EC" id="3.2.1.68"/>
    </reaction>
</comment>
<sequence length="791" mass="89153">MATCSGLLTWRCSSHVQNSQHLSSKCLPRSRHCGSSRICRLKLQRRETLFTIDRGIEYPDRNRNAAQALTLQCAKWYPSKVKMADGTSHVRSVKAQAASLNSPRTAIRTTSGKSSPLGVSELEGAVNFALFSEHASSVSLCLYIGVSDPTEPGEPTFEIVLDAERNKTNNIWHICVEDIPLAGVLYGYRVDGPKGWEAGHRFDNSKVLIDPYAKYVEGRRIFADLSKRNTPFLGTYDLKSEGFDWGENYKLPAIPEADLVIYEMNVRAFTADESSGVDPKHRGSFLGAIEKIPHLVELGVNAVELLPIFEFDELEFQRLKNPRDHLINTWGYSTINFFSPMARYSSSGGGPVKASVELKQMVKAFHDAGIEVILDVVYNHTNESDDKTPYTTSFRGIDNLVYYIVDLNSYVQLANYTGCGNTFNCNHPQVMELVLASLRHWVTEYHIDGFRFDLASSLCRDTNGSPLSSPPLIKAIARDPVLARCKVIAEPWDCGGLYLVGGFPNWDRWAEWNGIYRDDLRKFIKGDPGLKSALATRLSGSGDLYNNHQRKPYHSINFVIAHDGFTLYDLVAYNSKHNEANGEQGNDGSNDNYSWNCGVEGETDNADVNALRQRQMKNFHLALMVSQGSPMMLMGDEYGHTRFGNNNSYGHDSSLNNFQWKKLEERKDSLFRFFSQAIKFRRQHPLLGREHFLTDKDVTWHEDNWGNYDSRFLAFTLNATSSEACGELYTAFNAHDYFIRAPLPRPPDGKRWFRVADTNLPSPTDFVFDGVEGVQETYNIAPFSSILLIAK</sequence>
<reference evidence="10 11" key="1">
    <citation type="submission" date="2024-09" db="EMBL/GenBank/DDBJ databases">
        <title>Chromosome-scale assembly of Riccia sorocarpa.</title>
        <authorList>
            <person name="Paukszto L."/>
        </authorList>
    </citation>
    <scope>NUCLEOTIDE SEQUENCE [LARGE SCALE GENOMIC DNA]</scope>
    <source>
        <strain evidence="10">LP-2024</strain>
        <tissue evidence="10">Aerial parts of the thallus</tissue>
    </source>
</reference>
<dbReference type="InterPro" id="IPR014756">
    <property type="entry name" value="Ig_E-set"/>
</dbReference>
<name>A0ABD3HUY1_9MARC</name>
<evidence type="ECO:0000256" key="3">
    <source>
        <dbReference type="ARBA" id="ARBA00022528"/>
    </source>
</evidence>
<dbReference type="GO" id="GO:0019156">
    <property type="term" value="F:isoamylase activity"/>
    <property type="evidence" value="ECO:0007669"/>
    <property type="project" value="UniProtKB-EC"/>
</dbReference>
<dbReference type="InterPro" id="IPR013780">
    <property type="entry name" value="Glyco_hydro_b"/>
</dbReference>
<evidence type="ECO:0000313" key="11">
    <source>
        <dbReference type="Proteomes" id="UP001633002"/>
    </source>
</evidence>
<dbReference type="AlphaFoldDB" id="A0ABD3HUY1"/>
<keyword evidence="5" id="KW-0378">Hydrolase</keyword>
<protein>
    <recommendedName>
        <fullName evidence="8">isoamylase</fullName>
        <ecNumber evidence="8">3.2.1.68</ecNumber>
    </recommendedName>
</protein>
<organism evidence="10 11">
    <name type="scientific">Riccia sorocarpa</name>
    <dbReference type="NCBI Taxonomy" id="122646"/>
    <lineage>
        <taxon>Eukaryota</taxon>
        <taxon>Viridiplantae</taxon>
        <taxon>Streptophyta</taxon>
        <taxon>Embryophyta</taxon>
        <taxon>Marchantiophyta</taxon>
        <taxon>Marchantiopsida</taxon>
        <taxon>Marchantiidae</taxon>
        <taxon>Marchantiales</taxon>
        <taxon>Ricciaceae</taxon>
        <taxon>Riccia</taxon>
    </lineage>
</organism>
<dbReference type="GO" id="GO:0009507">
    <property type="term" value="C:chloroplast"/>
    <property type="evidence" value="ECO:0007669"/>
    <property type="project" value="UniProtKB-SubCell"/>
</dbReference>
<evidence type="ECO:0000256" key="6">
    <source>
        <dbReference type="ARBA" id="ARBA00022946"/>
    </source>
</evidence>
<dbReference type="Gene3D" id="2.60.40.10">
    <property type="entry name" value="Immunoglobulins"/>
    <property type="match status" value="1"/>
</dbReference>
<comment type="caution">
    <text evidence="10">The sequence shown here is derived from an EMBL/GenBank/DDBJ whole genome shotgun (WGS) entry which is preliminary data.</text>
</comment>
<evidence type="ECO:0000256" key="2">
    <source>
        <dbReference type="ARBA" id="ARBA00008061"/>
    </source>
</evidence>
<dbReference type="EC" id="3.2.1.68" evidence="8"/>
<dbReference type="CDD" id="cd02856">
    <property type="entry name" value="E_set_GDE_Isoamylase_N"/>
    <property type="match status" value="1"/>
</dbReference>
<dbReference type="InterPro" id="IPR013783">
    <property type="entry name" value="Ig-like_fold"/>
</dbReference>
<comment type="subcellular location">
    <subcellularLocation>
        <location evidence="1">Plastid</location>
        <location evidence="1">Chloroplast</location>
    </subcellularLocation>
</comment>
<dbReference type="Proteomes" id="UP001633002">
    <property type="component" value="Unassembled WGS sequence"/>
</dbReference>
<dbReference type="InterPro" id="IPR048650">
    <property type="entry name" value="ISOA1-3-like_C"/>
</dbReference>
<dbReference type="EMBL" id="JBJQOH010000003">
    <property type="protein sequence ID" value="KAL3693890.1"/>
    <property type="molecule type" value="Genomic_DNA"/>
</dbReference>
<evidence type="ECO:0000259" key="9">
    <source>
        <dbReference type="SMART" id="SM00642"/>
    </source>
</evidence>
<evidence type="ECO:0000313" key="10">
    <source>
        <dbReference type="EMBL" id="KAL3693890.1"/>
    </source>
</evidence>
<comment type="similarity">
    <text evidence="2">Belongs to the glycosyl hydrolase 13 family.</text>
</comment>
<evidence type="ECO:0000256" key="1">
    <source>
        <dbReference type="ARBA" id="ARBA00004229"/>
    </source>
</evidence>
<evidence type="ECO:0000256" key="7">
    <source>
        <dbReference type="ARBA" id="ARBA00051664"/>
    </source>
</evidence>
<dbReference type="InterPro" id="IPR044505">
    <property type="entry name" value="GlgX_Isoamylase_N_E_set"/>
</dbReference>
<keyword evidence="11" id="KW-1185">Reference proteome</keyword>
<dbReference type="InterPro" id="IPR004193">
    <property type="entry name" value="Glyco_hydro_13_N"/>
</dbReference>
<dbReference type="SMART" id="SM00642">
    <property type="entry name" value="Aamy"/>
    <property type="match status" value="1"/>
</dbReference>
<dbReference type="Pfam" id="PF21156">
    <property type="entry name" value="ISOA1-3_C"/>
    <property type="match status" value="1"/>
</dbReference>
<evidence type="ECO:0000256" key="8">
    <source>
        <dbReference type="ARBA" id="ARBA00066531"/>
    </source>
</evidence>
<accession>A0ABD3HUY1</accession>